<accession>A0A0J1EEQ0</accession>
<dbReference type="Proteomes" id="UP000036367">
    <property type="component" value="Unassembled WGS sequence"/>
</dbReference>
<keyword evidence="2" id="KW-1185">Reference proteome</keyword>
<gene>
    <name evidence="1" type="ORF">RISK_003938</name>
</gene>
<keyword evidence="1" id="KW-0812">Transmembrane</keyword>
<reference evidence="1" key="1">
    <citation type="submission" date="2015-05" db="EMBL/GenBank/DDBJ databases">
        <title>Permanent draft genome of Rhodopirellula islandicus K833.</title>
        <authorList>
            <person name="Kizina J."/>
            <person name="Richter M."/>
            <person name="Glockner F.O."/>
            <person name="Harder J."/>
        </authorList>
    </citation>
    <scope>NUCLEOTIDE SEQUENCE [LARGE SCALE GENOMIC DNA]</scope>
    <source>
        <strain evidence="1">K833</strain>
    </source>
</reference>
<dbReference type="PATRIC" id="fig|595434.4.peg.3734"/>
<evidence type="ECO:0000313" key="2">
    <source>
        <dbReference type="Proteomes" id="UP000036367"/>
    </source>
</evidence>
<protein>
    <submittedName>
        <fullName evidence="1">Signal peptide and transmembrane protein</fullName>
    </submittedName>
</protein>
<dbReference type="AlphaFoldDB" id="A0A0J1EEQ0"/>
<sequence length="56" mass="6331">MLTVDDQPVAFSMPIGLLEDFLAPLPSPTLDRQPETSWQSAVTSRDRCVLLCRWLN</sequence>
<comment type="caution">
    <text evidence="1">The sequence shown here is derived from an EMBL/GenBank/DDBJ whole genome shotgun (WGS) entry which is preliminary data.</text>
</comment>
<keyword evidence="1" id="KW-0472">Membrane</keyword>
<proteinExistence type="predicted"/>
<organism evidence="1 2">
    <name type="scientific">Rhodopirellula islandica</name>
    <dbReference type="NCBI Taxonomy" id="595434"/>
    <lineage>
        <taxon>Bacteria</taxon>
        <taxon>Pseudomonadati</taxon>
        <taxon>Planctomycetota</taxon>
        <taxon>Planctomycetia</taxon>
        <taxon>Pirellulales</taxon>
        <taxon>Pirellulaceae</taxon>
        <taxon>Rhodopirellula</taxon>
    </lineage>
</organism>
<dbReference type="EMBL" id="LECT01000030">
    <property type="protein sequence ID" value="KLU03969.1"/>
    <property type="molecule type" value="Genomic_DNA"/>
</dbReference>
<evidence type="ECO:0000313" key="1">
    <source>
        <dbReference type="EMBL" id="KLU03969.1"/>
    </source>
</evidence>
<name>A0A0J1EEQ0_RHOIS</name>